<evidence type="ECO:0000313" key="11">
    <source>
        <dbReference type="Proteomes" id="UP001497382"/>
    </source>
</evidence>
<dbReference type="GO" id="GO:0004867">
    <property type="term" value="F:serine-type endopeptidase inhibitor activity"/>
    <property type="evidence" value="ECO:0007669"/>
    <property type="project" value="UniProtKB-KW"/>
</dbReference>
<dbReference type="PROSITE" id="PS00280">
    <property type="entry name" value="BPTI_KUNITZ_1"/>
    <property type="match status" value="1"/>
</dbReference>
<protein>
    <recommendedName>
        <fullName evidence="9">BPTI/Kunitz inhibitor domain-containing protein</fullName>
    </recommendedName>
</protein>
<accession>A0AAV1Z985</accession>
<dbReference type="PANTHER" id="PTHR10083">
    <property type="entry name" value="KUNITZ-TYPE PROTEASE INHIBITOR-RELATED"/>
    <property type="match status" value="1"/>
</dbReference>
<keyword evidence="6" id="KW-1015">Disulfide bond</keyword>
<evidence type="ECO:0000256" key="4">
    <source>
        <dbReference type="ARBA" id="ARBA00022729"/>
    </source>
</evidence>
<dbReference type="SMART" id="SM00131">
    <property type="entry name" value="KU"/>
    <property type="match status" value="2"/>
</dbReference>
<name>A0AAV1Z985_9ARAC</name>
<dbReference type="Proteomes" id="UP001497382">
    <property type="component" value="Unassembled WGS sequence"/>
</dbReference>
<gene>
    <name evidence="10" type="ORF">LARSCL_LOCUS3276</name>
</gene>
<dbReference type="Gene3D" id="4.10.410.10">
    <property type="entry name" value="Pancreatic trypsin inhibitor Kunitz domain"/>
    <property type="match status" value="2"/>
</dbReference>
<keyword evidence="2" id="KW-0964">Secreted</keyword>
<dbReference type="FunFam" id="4.10.410.10:FF:000020">
    <property type="entry name" value="Collagen, type VI, alpha 3"/>
    <property type="match status" value="2"/>
</dbReference>
<keyword evidence="7" id="KW-0800">Toxin</keyword>
<keyword evidence="4" id="KW-0732">Signal</keyword>
<evidence type="ECO:0000256" key="2">
    <source>
        <dbReference type="ARBA" id="ARBA00022525"/>
    </source>
</evidence>
<comment type="subcellular location">
    <subcellularLocation>
        <location evidence="1">Secreted</location>
    </subcellularLocation>
</comment>
<dbReference type="PRINTS" id="PR00759">
    <property type="entry name" value="BASICPTASE"/>
</dbReference>
<reference evidence="10 11" key="1">
    <citation type="submission" date="2024-04" db="EMBL/GenBank/DDBJ databases">
        <authorList>
            <person name="Rising A."/>
            <person name="Reimegard J."/>
            <person name="Sonavane S."/>
            <person name="Akerstrom W."/>
            <person name="Nylinder S."/>
            <person name="Hedman E."/>
            <person name="Kallberg Y."/>
        </authorList>
    </citation>
    <scope>NUCLEOTIDE SEQUENCE [LARGE SCALE GENOMIC DNA]</scope>
</reference>
<proteinExistence type="predicted"/>
<dbReference type="PANTHER" id="PTHR10083:SF376">
    <property type="entry name" value="SERINE PEPTIDASE INHIBITOR, KUNITZ TYPE, 3"/>
    <property type="match status" value="1"/>
</dbReference>
<dbReference type="Pfam" id="PF00014">
    <property type="entry name" value="Kunitz_BPTI"/>
    <property type="match status" value="2"/>
</dbReference>
<organism evidence="10 11">
    <name type="scientific">Larinioides sclopetarius</name>
    <dbReference type="NCBI Taxonomy" id="280406"/>
    <lineage>
        <taxon>Eukaryota</taxon>
        <taxon>Metazoa</taxon>
        <taxon>Ecdysozoa</taxon>
        <taxon>Arthropoda</taxon>
        <taxon>Chelicerata</taxon>
        <taxon>Arachnida</taxon>
        <taxon>Araneae</taxon>
        <taxon>Araneomorphae</taxon>
        <taxon>Entelegynae</taxon>
        <taxon>Araneoidea</taxon>
        <taxon>Araneidae</taxon>
        <taxon>Larinioides</taxon>
    </lineage>
</organism>
<dbReference type="InterPro" id="IPR036880">
    <property type="entry name" value="Kunitz_BPTI_sf"/>
</dbReference>
<keyword evidence="11" id="KW-1185">Reference proteome</keyword>
<dbReference type="PROSITE" id="PS50279">
    <property type="entry name" value="BPTI_KUNITZ_2"/>
    <property type="match status" value="2"/>
</dbReference>
<dbReference type="SUPFAM" id="SSF57362">
    <property type="entry name" value="BPTI-like"/>
    <property type="match status" value="2"/>
</dbReference>
<evidence type="ECO:0000256" key="6">
    <source>
        <dbReference type="ARBA" id="ARBA00023157"/>
    </source>
</evidence>
<dbReference type="EMBL" id="CAXIEN010000024">
    <property type="protein sequence ID" value="CAL1266763.1"/>
    <property type="molecule type" value="Genomic_DNA"/>
</dbReference>
<evidence type="ECO:0000259" key="9">
    <source>
        <dbReference type="PROSITE" id="PS50279"/>
    </source>
</evidence>
<sequence length="162" mass="18582">MRKNPIFFSFPFLSNNIYICLQIIAFHRPLESSLYSLNFIFSLPEACLLPKTVGSCNEKIPLWYYDAGSESCESFTYGGCLGNNNRFVTKEACEQKCINLNVCELSKDEGPCDKPTIQWYYNKENSRCEQFYYGGCKGNANRFETRRECEKSCVASVVHGIH</sequence>
<dbReference type="InterPro" id="IPR002223">
    <property type="entry name" value="Kunitz_BPTI"/>
</dbReference>
<dbReference type="InterPro" id="IPR020901">
    <property type="entry name" value="Prtase_inh_Kunz-CS"/>
</dbReference>
<evidence type="ECO:0000256" key="8">
    <source>
        <dbReference type="ARBA" id="ARBA00034146"/>
    </source>
</evidence>
<dbReference type="CDD" id="cd00109">
    <property type="entry name" value="Kunitz-type"/>
    <property type="match status" value="1"/>
</dbReference>
<comment type="caution">
    <text evidence="10">The sequence shown here is derived from an EMBL/GenBank/DDBJ whole genome shotgun (WGS) entry which is preliminary data.</text>
</comment>
<dbReference type="InterPro" id="IPR050098">
    <property type="entry name" value="TFPI/VKTCI-like"/>
</dbReference>
<keyword evidence="8" id="KW-1203">Blood coagulation cascade inhibiting toxin</keyword>
<evidence type="ECO:0000256" key="7">
    <source>
        <dbReference type="ARBA" id="ARBA00023240"/>
    </source>
</evidence>
<feature type="domain" description="BPTI/Kunitz inhibitor" evidence="9">
    <location>
        <begin position="47"/>
        <end position="97"/>
    </location>
</feature>
<evidence type="ECO:0000256" key="5">
    <source>
        <dbReference type="ARBA" id="ARBA00022900"/>
    </source>
</evidence>
<evidence type="ECO:0000256" key="3">
    <source>
        <dbReference type="ARBA" id="ARBA00022690"/>
    </source>
</evidence>
<keyword evidence="3" id="KW-0646">Protease inhibitor</keyword>
<feature type="domain" description="BPTI/Kunitz inhibitor" evidence="9">
    <location>
        <begin position="103"/>
        <end position="153"/>
    </location>
</feature>
<dbReference type="AlphaFoldDB" id="A0AAV1Z985"/>
<keyword evidence="5" id="KW-0722">Serine protease inhibitor</keyword>
<dbReference type="GO" id="GO:0005615">
    <property type="term" value="C:extracellular space"/>
    <property type="evidence" value="ECO:0007669"/>
    <property type="project" value="TreeGrafter"/>
</dbReference>
<keyword evidence="7" id="KW-1199">Hemostasis impairing toxin</keyword>
<evidence type="ECO:0000256" key="1">
    <source>
        <dbReference type="ARBA" id="ARBA00004613"/>
    </source>
</evidence>
<evidence type="ECO:0000313" key="10">
    <source>
        <dbReference type="EMBL" id="CAL1266763.1"/>
    </source>
</evidence>